<keyword evidence="2" id="KW-1185">Reference proteome</keyword>
<name>A0A6M8ES14_9BACT</name>
<sequence length="123" mass="14286">MQRKNSIQIRNDETDILKILTTYARKQGSKSPEKLYMVYTKLVYKTLNIESGLRGQFNSHQLSIIATIEILIAQTVIELIKENIQYKKIYQIVKQKLQSFVGLISVKEIYSTDIELYNIKLAS</sequence>
<organism evidence="1 2">
    <name type="scientific">Arcobacter acticola</name>
    <dbReference type="NCBI Taxonomy" id="1849015"/>
    <lineage>
        <taxon>Bacteria</taxon>
        <taxon>Pseudomonadati</taxon>
        <taxon>Campylobacterota</taxon>
        <taxon>Epsilonproteobacteria</taxon>
        <taxon>Campylobacterales</taxon>
        <taxon>Arcobacteraceae</taxon>
        <taxon>Arcobacter</taxon>
    </lineage>
</organism>
<dbReference type="RefSeq" id="WP_172123887.1">
    <property type="nucleotide sequence ID" value="NZ_CP042652.1"/>
</dbReference>
<dbReference type="KEGG" id="paco:AACT_0071"/>
<gene>
    <name evidence="1" type="ORF">AACT_0071</name>
</gene>
<dbReference type="Proteomes" id="UP000503483">
    <property type="component" value="Chromosome"/>
</dbReference>
<dbReference type="AlphaFoldDB" id="A0A6M8ES14"/>
<reference evidence="1 2" key="1">
    <citation type="submission" date="2019-08" db="EMBL/GenBank/DDBJ databases">
        <title>Complete genome sequence of Arcobacter acticola.</title>
        <authorList>
            <person name="Miller W."/>
        </authorList>
    </citation>
    <scope>NUCLEOTIDE SEQUENCE [LARGE SCALE GENOMIC DNA]</scope>
    <source>
        <strain evidence="1 2">KCTC 52212</strain>
    </source>
</reference>
<proteinExistence type="predicted"/>
<accession>A0A6M8ES14</accession>
<evidence type="ECO:0000313" key="2">
    <source>
        <dbReference type="Proteomes" id="UP000503483"/>
    </source>
</evidence>
<dbReference type="EMBL" id="CP042652">
    <property type="protein sequence ID" value="QKE27305.1"/>
    <property type="molecule type" value="Genomic_DNA"/>
</dbReference>
<evidence type="ECO:0000313" key="1">
    <source>
        <dbReference type="EMBL" id="QKE27305.1"/>
    </source>
</evidence>
<protein>
    <submittedName>
        <fullName evidence="1">Uncharacterized protein</fullName>
    </submittedName>
</protein>